<dbReference type="InterPro" id="IPR052158">
    <property type="entry name" value="INH-QAR"/>
</dbReference>
<dbReference type="Proteomes" id="UP001368270">
    <property type="component" value="Unassembled WGS sequence"/>
</dbReference>
<evidence type="ECO:0000313" key="6">
    <source>
        <dbReference type="Proteomes" id="UP001368270"/>
    </source>
</evidence>
<keyword evidence="6" id="KW-1185">Reference proteome</keyword>
<proteinExistence type="predicted"/>
<dbReference type="InterPro" id="IPR009057">
    <property type="entry name" value="Homeodomain-like_sf"/>
</dbReference>
<comment type="caution">
    <text evidence="5">The sequence shown here is derived from an EMBL/GenBank/DDBJ whole genome shotgun (WGS) entry which is preliminary data.</text>
</comment>
<dbReference type="Pfam" id="PF01965">
    <property type="entry name" value="DJ-1_PfpI"/>
    <property type="match status" value="1"/>
</dbReference>
<evidence type="ECO:0000256" key="2">
    <source>
        <dbReference type="ARBA" id="ARBA00023125"/>
    </source>
</evidence>
<organism evidence="5 6">
    <name type="scientific">Cognatishimia coralii</name>
    <dbReference type="NCBI Taxonomy" id="3083254"/>
    <lineage>
        <taxon>Bacteria</taxon>
        <taxon>Pseudomonadati</taxon>
        <taxon>Pseudomonadota</taxon>
        <taxon>Alphaproteobacteria</taxon>
        <taxon>Rhodobacterales</taxon>
        <taxon>Paracoccaceae</taxon>
        <taxon>Cognatishimia</taxon>
    </lineage>
</organism>
<keyword evidence="3" id="KW-0804">Transcription</keyword>
<dbReference type="RefSeq" id="WP_339403671.1">
    <property type="nucleotide sequence ID" value="NZ_JBBGAZ010000005.1"/>
</dbReference>
<dbReference type="CDD" id="cd03136">
    <property type="entry name" value="GATase1_AraC_ArgR_like"/>
    <property type="match status" value="1"/>
</dbReference>
<dbReference type="PANTHER" id="PTHR43130:SF3">
    <property type="entry name" value="HTH-TYPE TRANSCRIPTIONAL REGULATOR RV1931C"/>
    <property type="match status" value="1"/>
</dbReference>
<protein>
    <submittedName>
        <fullName evidence="5">GlxA family transcriptional regulator</fullName>
    </submittedName>
</protein>
<keyword evidence="2" id="KW-0238">DNA-binding</keyword>
<dbReference type="SMART" id="SM00342">
    <property type="entry name" value="HTH_ARAC"/>
    <property type="match status" value="1"/>
</dbReference>
<sequence>MTAGTKTPRFTFILMPGYSALSFTHALVVLQLANKHGEGAPFEIRVLSEDGTPVADALGGSFPIDGPLDEPQREDFVVLVTGDDVERQNLSAVSGFLRKADRIGATLCALYTGAYVLAKAGLLDGKRATIHWEKRQAFMEEFPEVDLTEYTFTSSASPYCSSGGTSAIDLMLFHVSQLRSEKLANLVAGFLNYTSIRVIQHSARIQAADRVGFRHPKLSEILALMETNLEEPLRPSDLAKTVNISTRQLERLFRRYLSATPKKYYTDLRLQRAQQLLLQTNMTVTAVGVACGFNTASHFSRLFRARFGTSPHRLRGDPEKD</sequence>
<dbReference type="Gene3D" id="3.40.50.880">
    <property type="match status" value="1"/>
</dbReference>
<dbReference type="PROSITE" id="PS01124">
    <property type="entry name" value="HTH_ARAC_FAMILY_2"/>
    <property type="match status" value="1"/>
</dbReference>
<dbReference type="InterPro" id="IPR018062">
    <property type="entry name" value="HTH_AraC-typ_CS"/>
</dbReference>
<keyword evidence="1" id="KW-0805">Transcription regulation</keyword>
<dbReference type="SUPFAM" id="SSF46689">
    <property type="entry name" value="Homeodomain-like"/>
    <property type="match status" value="2"/>
</dbReference>
<reference evidence="5 6" key="1">
    <citation type="submission" date="2024-03" db="EMBL/GenBank/DDBJ databases">
        <title>Cognatishimia coralii sp. nov., a marine bacterium isolated from coral surrounding seawater.</title>
        <authorList>
            <person name="Liu X."/>
            <person name="Liu S."/>
            <person name="Sun H."/>
            <person name="Zhang Y."/>
        </authorList>
    </citation>
    <scope>NUCLEOTIDE SEQUENCE [LARGE SCALE GENOMIC DNA]</scope>
    <source>
        <strain evidence="5 6">D5M38</strain>
    </source>
</reference>
<dbReference type="EMBL" id="JBBGAZ010000005">
    <property type="protein sequence ID" value="MEJ5218831.1"/>
    <property type="molecule type" value="Genomic_DNA"/>
</dbReference>
<feature type="domain" description="HTH araC/xylS-type" evidence="4">
    <location>
        <begin position="219"/>
        <end position="317"/>
    </location>
</feature>
<dbReference type="Gene3D" id="1.10.10.60">
    <property type="entry name" value="Homeodomain-like"/>
    <property type="match status" value="1"/>
</dbReference>
<evidence type="ECO:0000259" key="4">
    <source>
        <dbReference type="PROSITE" id="PS01124"/>
    </source>
</evidence>
<evidence type="ECO:0000256" key="1">
    <source>
        <dbReference type="ARBA" id="ARBA00023015"/>
    </source>
</evidence>
<dbReference type="SUPFAM" id="SSF52317">
    <property type="entry name" value="Class I glutamine amidotransferase-like"/>
    <property type="match status" value="1"/>
</dbReference>
<evidence type="ECO:0000313" key="5">
    <source>
        <dbReference type="EMBL" id="MEJ5218831.1"/>
    </source>
</evidence>
<dbReference type="PANTHER" id="PTHR43130">
    <property type="entry name" value="ARAC-FAMILY TRANSCRIPTIONAL REGULATOR"/>
    <property type="match status" value="1"/>
</dbReference>
<dbReference type="PROSITE" id="PS00041">
    <property type="entry name" value="HTH_ARAC_FAMILY_1"/>
    <property type="match status" value="1"/>
</dbReference>
<dbReference type="InterPro" id="IPR029062">
    <property type="entry name" value="Class_I_gatase-like"/>
</dbReference>
<gene>
    <name evidence="5" type="ORF">WG622_11290</name>
</gene>
<dbReference type="InterPro" id="IPR018060">
    <property type="entry name" value="HTH_AraC"/>
</dbReference>
<name>A0ABU8QHD1_9RHOB</name>
<dbReference type="InterPro" id="IPR002818">
    <property type="entry name" value="DJ-1/PfpI"/>
</dbReference>
<evidence type="ECO:0000256" key="3">
    <source>
        <dbReference type="ARBA" id="ARBA00023163"/>
    </source>
</evidence>
<dbReference type="Pfam" id="PF12833">
    <property type="entry name" value="HTH_18"/>
    <property type="match status" value="1"/>
</dbReference>
<accession>A0ABU8QHD1</accession>